<evidence type="ECO:0000256" key="2">
    <source>
        <dbReference type="ARBA" id="ARBA00022741"/>
    </source>
</evidence>
<dbReference type="RefSeq" id="WP_055099356.1">
    <property type="nucleotide sequence ID" value="NZ_CP012331.1"/>
</dbReference>
<feature type="domain" description="ABC transporter" evidence="8">
    <location>
        <begin position="313"/>
        <end position="528"/>
    </location>
</feature>
<dbReference type="PANTHER" id="PTHR19211">
    <property type="entry name" value="ATP-BINDING TRANSPORT PROTEIN-RELATED"/>
    <property type="match status" value="1"/>
</dbReference>
<dbReference type="FunFam" id="3.40.50.300:FF:000011">
    <property type="entry name" value="Putative ABC transporter ATP-binding component"/>
    <property type="match status" value="1"/>
</dbReference>
<dbReference type="PROSITE" id="PS00211">
    <property type="entry name" value="ABC_TRANSPORTER_1"/>
    <property type="match status" value="2"/>
</dbReference>
<comment type="caution">
    <text evidence="9">The sequence shown here is derived from an EMBL/GenBank/DDBJ whole genome shotgun (WGS) entry which is preliminary data.</text>
</comment>
<keyword evidence="10" id="KW-1185">Reference proteome</keyword>
<dbReference type="Proteomes" id="UP001107961">
    <property type="component" value="Unassembled WGS sequence"/>
</dbReference>
<dbReference type="InterPro" id="IPR003439">
    <property type="entry name" value="ABC_transporter-like_ATP-bd"/>
</dbReference>
<gene>
    <name evidence="9" type="ORF">LZG35_08745</name>
</gene>
<sequence length="637" mass="71432">MLSLEHINLRRGASLLLEDANFTLHQGQRVGLVGKNGSGKSSLFKLISGELDTDAGQLFRPADWRLAMMAQEVPALPQPAIDYVLDGHQELRDAERELARAQDNDDSHAMAHAHARLDTLRAWEQPARAATLLAGLGFSEAQQQQPVSAFSGGWRMRLNLAQVLLANADLVLLDEPTNHLDLDAILWLQQWLVQQPGALMVISHDRAFLDATVGEILHIDQGRLKRYTGTYSDFERQRAEQLSQQQKLYEKQQTQIAHLQKFVDRFKAKASKAKQAQSRVKALEKLERIAPAHVDSAFRFSFHTPKRLPDPMIDLEGVGCGYDGQPVLTNVTLNLRPESRLGLLGQNGAGKSTLIRTLVGELPAIGGHLLHGPDLVIGYFHQQQVDRLDAKDTPYQLLNREYPQWSEQQIRNELGGFGFHGDEVFAPIGRFSGGEKARLALSLIVQRKPSLLLLDEPANHLDLDMREALTMALQDFAGAVVLVSHDRHLLETTVDEFLLVADGGVRPFDGDLDDYARWLQQARRDEQAEAKADDTRAPVRDDAKQRRQDAARRREQLRPLKKTVEKCEQRLEVAGRELAEVEMLLGDEGLYTDSARKQELADLLARQGQLRNEKEEQEMALLEAMEALEEAEKAVNS</sequence>
<evidence type="ECO:0000313" key="10">
    <source>
        <dbReference type="Proteomes" id="UP001107961"/>
    </source>
</evidence>
<feature type="region of interest" description="Disordered" evidence="7">
    <location>
        <begin position="526"/>
        <end position="558"/>
    </location>
</feature>
<evidence type="ECO:0000313" key="9">
    <source>
        <dbReference type="EMBL" id="MCE7508722.1"/>
    </source>
</evidence>
<dbReference type="Gene3D" id="3.40.50.300">
    <property type="entry name" value="P-loop containing nucleotide triphosphate hydrolases"/>
    <property type="match status" value="2"/>
</dbReference>
<feature type="domain" description="ABC transporter" evidence="8">
    <location>
        <begin position="2"/>
        <end position="246"/>
    </location>
</feature>
<evidence type="ECO:0000256" key="5">
    <source>
        <dbReference type="ARBA" id="ARBA00069073"/>
    </source>
</evidence>
<dbReference type="FunFam" id="3.40.50.300:FF:002053">
    <property type="entry name" value="ABC transporter ATP-binding protein"/>
    <property type="match status" value="1"/>
</dbReference>
<dbReference type="GO" id="GO:0005524">
    <property type="term" value="F:ATP binding"/>
    <property type="evidence" value="ECO:0007669"/>
    <property type="project" value="UniProtKB-KW"/>
</dbReference>
<name>A0A9Q3W6J0_9GAMM</name>
<keyword evidence="6" id="KW-0175">Coiled coil</keyword>
<dbReference type="InterPro" id="IPR017871">
    <property type="entry name" value="ABC_transporter-like_CS"/>
</dbReference>
<dbReference type="InterPro" id="IPR050611">
    <property type="entry name" value="ABCF"/>
</dbReference>
<dbReference type="Pfam" id="PF00005">
    <property type="entry name" value="ABC_tran"/>
    <property type="match status" value="2"/>
</dbReference>
<keyword evidence="2" id="KW-0547">Nucleotide-binding</keyword>
<dbReference type="InterPro" id="IPR003593">
    <property type="entry name" value="AAA+_ATPase"/>
</dbReference>
<dbReference type="InterPro" id="IPR027417">
    <property type="entry name" value="P-loop_NTPase"/>
</dbReference>
<dbReference type="KEGG" id="axe:P40_02210"/>
<dbReference type="EMBL" id="JAJVKT010000009">
    <property type="protein sequence ID" value="MCE7508722.1"/>
    <property type="molecule type" value="Genomic_DNA"/>
</dbReference>
<dbReference type="CDD" id="cd03221">
    <property type="entry name" value="ABCF_EF-3"/>
    <property type="match status" value="2"/>
</dbReference>
<evidence type="ECO:0000256" key="6">
    <source>
        <dbReference type="SAM" id="Coils"/>
    </source>
</evidence>
<reference evidence="9" key="1">
    <citation type="submission" date="2022-01" db="EMBL/GenBank/DDBJ databases">
        <authorList>
            <person name="Karlyshev A.V."/>
            <person name="Jaspars M."/>
        </authorList>
    </citation>
    <scope>NUCLEOTIDE SEQUENCE</scope>
    <source>
        <strain evidence="9">AGSA3-2</strain>
    </source>
</reference>
<dbReference type="PROSITE" id="PS50893">
    <property type="entry name" value="ABC_TRANSPORTER_2"/>
    <property type="match status" value="2"/>
</dbReference>
<proteinExistence type="inferred from homology"/>
<dbReference type="AlphaFoldDB" id="A0A9Q3W6J0"/>
<protein>
    <recommendedName>
        <fullName evidence="5">Probable ATP-binding protein YheS</fullName>
    </recommendedName>
</protein>
<dbReference type="Pfam" id="PF12848">
    <property type="entry name" value="ABC_tran_Xtn"/>
    <property type="match status" value="1"/>
</dbReference>
<dbReference type="InterPro" id="IPR032781">
    <property type="entry name" value="ABC_tran_Xtn"/>
</dbReference>
<comment type="similarity">
    <text evidence="4">Belongs to the ABC transporter superfamily. ABCF family. YheS subfamily.</text>
</comment>
<evidence type="ECO:0000256" key="1">
    <source>
        <dbReference type="ARBA" id="ARBA00022737"/>
    </source>
</evidence>
<accession>A0A9Q3W6J0</accession>
<dbReference type="SUPFAM" id="SSF52540">
    <property type="entry name" value="P-loop containing nucleoside triphosphate hydrolases"/>
    <property type="match status" value="2"/>
</dbReference>
<feature type="coiled-coil region" evidence="6">
    <location>
        <begin position="564"/>
        <end position="634"/>
    </location>
</feature>
<dbReference type="GO" id="GO:0016887">
    <property type="term" value="F:ATP hydrolysis activity"/>
    <property type="evidence" value="ECO:0007669"/>
    <property type="project" value="InterPro"/>
</dbReference>
<organism evidence="9 10">
    <name type="scientific">Alloalcanivorax xenomutans</name>
    <dbReference type="NCBI Taxonomy" id="1094342"/>
    <lineage>
        <taxon>Bacteria</taxon>
        <taxon>Pseudomonadati</taxon>
        <taxon>Pseudomonadota</taxon>
        <taxon>Gammaproteobacteria</taxon>
        <taxon>Oceanospirillales</taxon>
        <taxon>Alcanivoracaceae</taxon>
        <taxon>Alloalcanivorax</taxon>
    </lineage>
</organism>
<evidence type="ECO:0000256" key="4">
    <source>
        <dbReference type="ARBA" id="ARBA00061571"/>
    </source>
</evidence>
<dbReference type="SMART" id="SM00382">
    <property type="entry name" value="AAA"/>
    <property type="match status" value="2"/>
</dbReference>
<keyword evidence="1" id="KW-0677">Repeat</keyword>
<evidence type="ECO:0000256" key="3">
    <source>
        <dbReference type="ARBA" id="ARBA00022840"/>
    </source>
</evidence>
<evidence type="ECO:0000259" key="8">
    <source>
        <dbReference type="PROSITE" id="PS50893"/>
    </source>
</evidence>
<dbReference type="PANTHER" id="PTHR19211:SF14">
    <property type="entry name" value="ATP-BINDING CASSETTE SUB-FAMILY F MEMBER 1"/>
    <property type="match status" value="1"/>
</dbReference>
<evidence type="ECO:0000256" key="7">
    <source>
        <dbReference type="SAM" id="MobiDB-lite"/>
    </source>
</evidence>
<keyword evidence="3 9" id="KW-0067">ATP-binding</keyword>